<name>H8ZBK9_NEMA1</name>
<feature type="compositionally biased region" description="Basic residues" evidence="1">
    <location>
        <begin position="1"/>
        <end position="16"/>
    </location>
</feature>
<dbReference type="AlphaFoldDB" id="H8ZBK9"/>
<evidence type="ECO:0000313" key="4">
    <source>
        <dbReference type="EMBL" id="KFG26077.1"/>
    </source>
</evidence>
<protein>
    <recommendedName>
        <fullName evidence="2">DUF5094 domain-containing protein</fullName>
    </recommendedName>
</protein>
<dbReference type="OrthoDB" id="2187979at2759"/>
<evidence type="ECO:0000259" key="2">
    <source>
        <dbReference type="Pfam" id="PF17015"/>
    </source>
</evidence>
<dbReference type="Pfam" id="PF17015">
    <property type="entry name" value="DUF5094"/>
    <property type="match status" value="1"/>
</dbReference>
<gene>
    <name evidence="3" type="ORF">NERG_00958</name>
    <name evidence="4" type="ORF">NESG_01192</name>
</gene>
<feature type="compositionally biased region" description="Polar residues" evidence="1">
    <location>
        <begin position="17"/>
        <end position="27"/>
    </location>
</feature>
<dbReference type="InterPro" id="IPR038608">
    <property type="entry name" value="Csm1/Pcs1_C_sf"/>
</dbReference>
<evidence type="ECO:0000313" key="5">
    <source>
        <dbReference type="Proteomes" id="UP000054524"/>
    </source>
</evidence>
<reference evidence="4 5" key="3">
    <citation type="journal article" date="2014" name="Genome Announc.">
        <title>Genome Sequence of the Microsporidian Species Nematocida sp1 Strain ERTm6 (ATCC PRA-372).</title>
        <authorList>
            <person name="Bakowski M.A."/>
            <person name="Priest M."/>
            <person name="Young S."/>
            <person name="Cuomo C.A."/>
            <person name="Troemel E.R."/>
        </authorList>
    </citation>
    <scope>NUCLEOTIDE SEQUENCE [LARGE SCALE GENOMIC DNA]</scope>
    <source>
        <strain evidence="4 5">ERTm6</strain>
    </source>
</reference>
<dbReference type="InterPro" id="IPR031519">
    <property type="entry name" value="DUF5094"/>
</dbReference>
<reference evidence="3" key="1">
    <citation type="submission" date="2011-03" db="EMBL/GenBank/DDBJ databases">
        <title>The Genome Sequence of Nematocida sp1 strain ERTm2.</title>
        <authorList>
            <consortium name="The Broad Institute Genome Sequencing Platform"/>
            <consortium name="The Broad Institute Genome Sequencing Center for Infectious Disease"/>
            <person name="Cuomo C."/>
            <person name="Troemel E."/>
            <person name="Young S.K."/>
            <person name="Zeng Q."/>
            <person name="Gargeya S."/>
            <person name="Fitzgerald M."/>
            <person name="Haas B."/>
            <person name="Abouelleil A."/>
            <person name="Alvarado L."/>
            <person name="Arachchi H.M."/>
            <person name="Berlin A."/>
            <person name="Brown A."/>
            <person name="Chapman S.B."/>
            <person name="Chen Z."/>
            <person name="Dunbar C."/>
            <person name="Freedman E."/>
            <person name="Gearin G."/>
            <person name="Gellesch M."/>
            <person name="Goldberg J."/>
            <person name="Griggs A."/>
            <person name="Gujja S."/>
            <person name="Heilman E.R."/>
            <person name="Heiman D."/>
            <person name="Howarth C."/>
            <person name="Larson L."/>
            <person name="Lui A."/>
            <person name="MacDonald P.J.P."/>
            <person name="Mehta T."/>
            <person name="Montmayeur A."/>
            <person name="Murphy C."/>
            <person name="Neiman D."/>
            <person name="Pearson M."/>
            <person name="Priest M."/>
            <person name="Roberts A."/>
            <person name="Saif S."/>
            <person name="Shea T."/>
            <person name="Shenoy N."/>
            <person name="Sisk P."/>
            <person name="Stolte C."/>
            <person name="Sykes S."/>
            <person name="White J."/>
            <person name="Yandava C."/>
            <person name="Wortman J."/>
            <person name="Nusbaum C."/>
            <person name="Birren B."/>
        </authorList>
    </citation>
    <scope>NUCLEOTIDE SEQUENCE</scope>
    <source>
        <strain evidence="3">ERTm2</strain>
    </source>
</reference>
<dbReference type="EMBL" id="JH604634">
    <property type="protein sequence ID" value="EHY66262.1"/>
    <property type="molecule type" value="Genomic_DNA"/>
</dbReference>
<dbReference type="Proteomes" id="UP000054524">
    <property type="component" value="Unassembled WGS sequence"/>
</dbReference>
<reference evidence="4" key="2">
    <citation type="submission" date="2012-10" db="EMBL/GenBank/DDBJ databases">
        <authorList>
            <consortium name="The Broad Institute Genome Sequencing Platform"/>
            <consortium name="The Broad Institute Genome Sequencing Center for Infectious Disease"/>
            <person name="Cuomo C."/>
            <person name="Troemel E."/>
            <person name="Walker B."/>
            <person name="Young S.K."/>
            <person name="Zeng Q."/>
            <person name="Gargeya S."/>
            <person name="Fitzgerald M."/>
            <person name="Haas B."/>
            <person name="Abouelleil A."/>
            <person name="Alvarado L."/>
            <person name="Arachchi H.M."/>
            <person name="Berlin A.M."/>
            <person name="Chapman S.B."/>
            <person name="Goldberg J."/>
            <person name="Griggs A."/>
            <person name="Gujja S."/>
            <person name="Hansen M."/>
            <person name="Howarth C."/>
            <person name="Imamovic A."/>
            <person name="Larimer J."/>
            <person name="McCowan C."/>
            <person name="Murphy C."/>
            <person name="Neiman D."/>
            <person name="Pearson M."/>
            <person name="Priest M."/>
            <person name="Roberts A."/>
            <person name="Saif S."/>
            <person name="Shea T."/>
            <person name="Sisk P."/>
            <person name="Sykes S."/>
            <person name="Wortman J."/>
            <person name="Nusbaum C."/>
            <person name="Birren B."/>
        </authorList>
    </citation>
    <scope>NUCLEOTIDE SEQUENCE</scope>
    <source>
        <strain evidence="4">ERTm6</strain>
    </source>
</reference>
<keyword evidence="5" id="KW-1185">Reference proteome</keyword>
<evidence type="ECO:0000313" key="3">
    <source>
        <dbReference type="EMBL" id="EHY66262.1"/>
    </source>
</evidence>
<feature type="domain" description="DUF5094" evidence="2">
    <location>
        <begin position="40"/>
        <end position="155"/>
    </location>
</feature>
<organism evidence="3">
    <name type="scientific">Nematocida ausubeli (strain ATCC PRA-371 / ERTm2)</name>
    <name type="common">Nematode killer fungus</name>
    <dbReference type="NCBI Taxonomy" id="1913371"/>
    <lineage>
        <taxon>Eukaryota</taxon>
        <taxon>Fungi</taxon>
        <taxon>Fungi incertae sedis</taxon>
        <taxon>Microsporidia</taxon>
        <taxon>Nematocida</taxon>
    </lineage>
</organism>
<accession>H8ZBK9</accession>
<evidence type="ECO:0000256" key="1">
    <source>
        <dbReference type="SAM" id="MobiDB-lite"/>
    </source>
</evidence>
<accession>A0A086J1Q9</accession>
<dbReference type="HOGENOM" id="CLU_1661248_0_0_1"/>
<dbReference type="EMBL" id="AKIJ01000003">
    <property type="protein sequence ID" value="KFG26077.1"/>
    <property type="molecule type" value="Genomic_DNA"/>
</dbReference>
<feature type="region of interest" description="Disordered" evidence="1">
    <location>
        <begin position="1"/>
        <end position="27"/>
    </location>
</feature>
<dbReference type="Proteomes" id="UP000005622">
    <property type="component" value="Unassembled WGS sequence"/>
</dbReference>
<sequence length="159" mass="18922">MVVRTPRRAAHKRTPYKQRTQEVPEQENTLPNSNLIDLIKYYKEKEEIREEYINALKAENTHLRNSLVVPDQSVFTGMTISRVEDTLYCKQTIEKDGVVCSLSFLLEEHEMIYTYIYQESRNIKDLPDYLQRTINFPKTQVKIFFFNIYQCVAKDDDDE</sequence>
<proteinExistence type="predicted"/>
<dbReference type="Gene3D" id="3.90.1150.80">
    <property type="match status" value="1"/>
</dbReference>